<proteinExistence type="predicted"/>
<sequence length="399" mass="44769">MAPGSQKKNTKGVKEVDPTAKLTDDLLVDIISRVPYKSTCCCKCVSRRWRNLISHRDHRKKMPQSVVGFFYQGYNAFRSPRKARYFTNLLSRQRYPLVDPSLSLLPTCDSLDILDACNGLLLCRCWKAADPLELDYVVCNPTTEKWVSFPATDWSSKVSVARLGFDPAVTSHFHVFEFIDEEAWGIAEDEQSECYGRIQTLAIYSSKAGAWKYQTVEHGPFAIPKNSPGSFLNGILNLAAYNNLIVAVDVEGDNWSLVHIPKPPYYADDINGIFPSQGQLYFANSPADSDGSELSIWVLDDLVTGKWTLKHNVSHLQLFGTKYSSYANDYSVISMHPEHSLIFIVGGHDKTLMSYDMDSRQLRFICQLGSECKAELPACGDKTLFHPHVPLFSQSLADG</sequence>
<name>A0A3B6FVG1_WHEAT</name>
<dbReference type="NCBIfam" id="TIGR01640">
    <property type="entry name" value="F_box_assoc_1"/>
    <property type="match status" value="1"/>
</dbReference>
<dbReference type="PaxDb" id="4565-Traes_3B_452EFE905.1"/>
<comment type="caution">
    <text evidence="2">The sequence shown here is derived from an EMBL/GenBank/DDBJ whole genome shotgun (WGS) entry which is preliminary data.</text>
</comment>
<dbReference type="Pfam" id="PF24750">
    <property type="entry name" value="b-prop_At3g26010-like"/>
    <property type="match status" value="1"/>
</dbReference>
<protein>
    <recommendedName>
        <fullName evidence="1">F-box domain-containing protein</fullName>
    </recommendedName>
</protein>
<dbReference type="STRING" id="4565.A0A077S714"/>
<gene>
    <name evidence="2" type="ORF">CFC21_043835</name>
</gene>
<evidence type="ECO:0000313" key="2">
    <source>
        <dbReference type="EMBL" id="KAF7032686.1"/>
    </source>
</evidence>
<dbReference type="PANTHER" id="PTHR35546:SF105">
    <property type="entry name" value="OS05G0139200 PROTEIN"/>
    <property type="match status" value="1"/>
</dbReference>
<dbReference type="Proteomes" id="UP000815260">
    <property type="component" value="Chromosome 3B"/>
</dbReference>
<dbReference type="SUPFAM" id="SSF81383">
    <property type="entry name" value="F-box domain"/>
    <property type="match status" value="1"/>
</dbReference>
<evidence type="ECO:0000259" key="1">
    <source>
        <dbReference type="SMART" id="SM00256"/>
    </source>
</evidence>
<dbReference type="InterPro" id="IPR017451">
    <property type="entry name" value="F-box-assoc_interact_dom"/>
</dbReference>
<organism evidence="2">
    <name type="scientific">Triticum aestivum</name>
    <name type="common">Wheat</name>
    <dbReference type="NCBI Taxonomy" id="4565"/>
    <lineage>
        <taxon>Eukaryota</taxon>
        <taxon>Viridiplantae</taxon>
        <taxon>Streptophyta</taxon>
        <taxon>Embryophyta</taxon>
        <taxon>Tracheophyta</taxon>
        <taxon>Spermatophyta</taxon>
        <taxon>Magnoliopsida</taxon>
        <taxon>Liliopsida</taxon>
        <taxon>Poales</taxon>
        <taxon>Poaceae</taxon>
        <taxon>BOP clade</taxon>
        <taxon>Pooideae</taxon>
        <taxon>Triticodae</taxon>
        <taxon>Triticeae</taxon>
        <taxon>Triticinae</taxon>
        <taxon>Triticum</taxon>
    </lineage>
</organism>
<dbReference type="InterPro" id="IPR001810">
    <property type="entry name" value="F-box_dom"/>
</dbReference>
<reference evidence="2" key="2">
    <citation type="submission" date="2020-03" db="EMBL/GenBank/DDBJ databases">
        <title>The second near-complete assembly of the hexaploid bread wheat (Triticum aestivum) genome.</title>
        <authorList>
            <person name="Zimin A.V."/>
            <person name="Puiu D."/>
            <person name="Shumante A."/>
            <person name="Alonge M."/>
            <person name="Salzberg S.L."/>
        </authorList>
    </citation>
    <scope>NUCLEOTIDE SEQUENCE</scope>
    <source>
        <tissue evidence="2">Leaf</tissue>
    </source>
</reference>
<feature type="domain" description="F-box" evidence="1">
    <location>
        <begin position="22"/>
        <end position="62"/>
    </location>
</feature>
<accession>A0A3B6FVG1</accession>
<dbReference type="InterPro" id="IPR056592">
    <property type="entry name" value="Beta-prop_At3g26010-like"/>
</dbReference>
<dbReference type="Gene3D" id="1.20.1280.50">
    <property type="match status" value="1"/>
</dbReference>
<dbReference type="PANTHER" id="PTHR35546">
    <property type="entry name" value="F-BOX PROTEIN INTERACTION DOMAIN PROTEIN-RELATED"/>
    <property type="match status" value="1"/>
</dbReference>
<dbReference type="OMA" id="VISMHPE"/>
<dbReference type="EMBL" id="CM022218">
    <property type="protein sequence ID" value="KAF7032686.1"/>
    <property type="molecule type" value="Genomic_DNA"/>
</dbReference>
<reference evidence="2" key="1">
    <citation type="journal article" date="2017" name="Gigascience">
        <title>The first near-complete assembly of the hexaploid bread wheat genome, Triticum aestivum.</title>
        <authorList>
            <person name="Zimin A.V."/>
            <person name="Puiu D."/>
            <person name="Hall R."/>
            <person name="Kingan S."/>
            <person name="Clavijo B.J."/>
            <person name="Salzberg S.L."/>
        </authorList>
    </citation>
    <scope>NUCLEOTIDE SEQUENCE</scope>
    <source>
        <tissue evidence="2">Leaf</tissue>
    </source>
</reference>
<dbReference type="SUPFAM" id="SSF63829">
    <property type="entry name" value="Calcium-dependent phosphotriesterase"/>
    <property type="match status" value="1"/>
</dbReference>
<dbReference type="InterPro" id="IPR036047">
    <property type="entry name" value="F-box-like_dom_sf"/>
</dbReference>
<dbReference type="Pfam" id="PF00646">
    <property type="entry name" value="F-box"/>
    <property type="match status" value="1"/>
</dbReference>
<dbReference type="SMART" id="SM00256">
    <property type="entry name" value="FBOX"/>
    <property type="match status" value="1"/>
</dbReference>
<dbReference type="InterPro" id="IPR055290">
    <property type="entry name" value="At3g26010-like"/>
</dbReference>